<dbReference type="PANTHER" id="PTHR10972:SF203">
    <property type="entry name" value="OXYSTEROL-BINDING PROTEIN HOMOLOG 3"/>
    <property type="match status" value="1"/>
</dbReference>
<evidence type="ECO:0000256" key="7">
    <source>
        <dbReference type="ARBA" id="ARBA00023121"/>
    </source>
</evidence>
<dbReference type="GO" id="GO:0030011">
    <property type="term" value="P:maintenance of cell polarity"/>
    <property type="evidence" value="ECO:0007669"/>
    <property type="project" value="TreeGrafter"/>
</dbReference>
<gene>
    <name evidence="11" type="ORF">PBRASI_LOCUS7756</name>
</gene>
<dbReference type="InterPro" id="IPR011993">
    <property type="entry name" value="PH-like_dom_sf"/>
</dbReference>
<evidence type="ECO:0000313" key="12">
    <source>
        <dbReference type="Proteomes" id="UP000789739"/>
    </source>
</evidence>
<dbReference type="EMBL" id="CAJVPI010001249">
    <property type="protein sequence ID" value="CAG8603156.1"/>
    <property type="molecule type" value="Genomic_DNA"/>
</dbReference>
<evidence type="ECO:0000256" key="2">
    <source>
        <dbReference type="ARBA" id="ARBA00008842"/>
    </source>
</evidence>
<dbReference type="PANTHER" id="PTHR10972">
    <property type="entry name" value="OXYSTEROL-BINDING PROTEIN-RELATED"/>
    <property type="match status" value="1"/>
</dbReference>
<dbReference type="SUPFAM" id="SSF50729">
    <property type="entry name" value="PH domain-like"/>
    <property type="match status" value="1"/>
</dbReference>
<dbReference type="PROSITE" id="PS50866">
    <property type="entry name" value="GOLD"/>
    <property type="match status" value="1"/>
</dbReference>
<dbReference type="InterPro" id="IPR018494">
    <property type="entry name" value="Oxysterol-bd_CS"/>
</dbReference>
<comment type="similarity">
    <text evidence="2 8">Belongs to the OSBP family.</text>
</comment>
<dbReference type="GO" id="GO:0006897">
    <property type="term" value="P:endocytosis"/>
    <property type="evidence" value="ECO:0007669"/>
    <property type="project" value="TreeGrafter"/>
</dbReference>
<feature type="domain" description="GOLD" evidence="10">
    <location>
        <begin position="73"/>
        <end position="170"/>
    </location>
</feature>
<sequence>RITPTTVSTSNIFISTLQNSNGHPPSSFDSHLSPAAYRPQSLSPTKKSRASLHSVSSAVSRTSVDTAETDENEESTGENVSGIGTSLPDTSTNSVHSALNSPTKGRKKSVSVQVLNDPDMKEILPIEHYNSSSTTIKGSYLVHEDGMYCLCFDNSFSRKTSKLLTFFVALRDEESQEEVKTSRSDISGWAKRWVRIEDGILSYYQHPYGPCRGTIYIVLSTVSSNRAFRSIHMDSGTATYHLKTLTNEDFDKWMAIIRKYVNLSKERQLFDPEYSRITSPRQSIDLSRRASLYKRQSIIDRRQSLYRDSIFIRTETGEELAKIRGFSSSMDNGLKTVKEVLDTLKTSIDNPPSPSIQRAHTPTSDKFRIRKPFISLGRHVNSTDAPPPTSPTPSSLGMFDLLYEKLNAAHESLKRDKDQLFEFFASEADKWKAIDSAYRKLVAEHDELRKYYSEVQPSDSEQVVHDISADKFESIEDVSYRAQSLTSNSEIFFDAEDIVLSHDTADEDDSDADGAIVEVIEEESDAEELSDTEEDIDGSLTEIEAPAAIDSMTIQRRKNLPYPVCGDSVSLLSILKKNVGKDLSTIAMPISLNEPINLLQKLAEELEYSDLLHKTASLGDSMNRLMHVAAFAVSGFASSQYRIGRKPFNPLHGETYECLRPDKGFRFISEKVSHHPPIMACHAEAEDWVFWQDSKLRTKFWGKSMELISTGNVHVSIPKYGDHFSFNKPSTWIRNMVSANKYLEHAGVMRVENLTTGEACEITFHQSGMFSNGPKNDINGVLWDSNKKKVGSISGKWNEVLYHEIGPNQLEVIWKANKPAPDHEQYYGFTQYTMELNELTDDIKDHLPNTDTRLRPDQRLFEEGDVDNAESEKLRIEQKQREYRKFLERTGKKWEPQWFKLENDVWVYSGNYWETRGRKAFEKKVELW</sequence>
<feature type="compositionally biased region" description="Acidic residues" evidence="9">
    <location>
        <begin position="67"/>
        <end position="76"/>
    </location>
</feature>
<comment type="subcellular location">
    <subcellularLocation>
        <location evidence="1">Cytoplasm</location>
    </subcellularLocation>
</comment>
<evidence type="ECO:0000256" key="1">
    <source>
        <dbReference type="ARBA" id="ARBA00004496"/>
    </source>
</evidence>
<evidence type="ECO:0000256" key="4">
    <source>
        <dbReference type="ARBA" id="ARBA00022490"/>
    </source>
</evidence>
<dbReference type="PROSITE" id="PS01013">
    <property type="entry name" value="OSBP"/>
    <property type="match status" value="1"/>
</dbReference>
<dbReference type="GO" id="GO:0005829">
    <property type="term" value="C:cytosol"/>
    <property type="evidence" value="ECO:0007669"/>
    <property type="project" value="TreeGrafter"/>
</dbReference>
<evidence type="ECO:0000259" key="10">
    <source>
        <dbReference type="PROSITE" id="PS50866"/>
    </source>
</evidence>
<feature type="compositionally biased region" description="Polar residues" evidence="9">
    <location>
        <begin position="40"/>
        <end position="66"/>
    </location>
</feature>
<feature type="compositionally biased region" description="Polar residues" evidence="9">
    <location>
        <begin position="77"/>
        <end position="103"/>
    </location>
</feature>
<name>A0A9N9CKF0_9GLOM</name>
<dbReference type="FunFam" id="2.40.160.120:FF:000001">
    <property type="entry name" value="Oxysterol-binding protein"/>
    <property type="match status" value="1"/>
</dbReference>
<dbReference type="GO" id="GO:0120009">
    <property type="term" value="P:intermembrane lipid transfer"/>
    <property type="evidence" value="ECO:0007669"/>
    <property type="project" value="UniProtKB-ARBA"/>
</dbReference>
<accession>A0A9N9CKF0</accession>
<feature type="region of interest" description="Disordered" evidence="9">
    <location>
        <begin position="16"/>
        <end position="110"/>
    </location>
</feature>
<evidence type="ECO:0000256" key="5">
    <source>
        <dbReference type="ARBA" id="ARBA00022553"/>
    </source>
</evidence>
<dbReference type="InterPro" id="IPR037239">
    <property type="entry name" value="OSBP_sf"/>
</dbReference>
<dbReference type="InterPro" id="IPR041680">
    <property type="entry name" value="PH_8"/>
</dbReference>
<dbReference type="Gene3D" id="2.30.29.30">
    <property type="entry name" value="Pleckstrin-homology domain (PH domain)/Phosphotyrosine-binding domain (PTB)"/>
    <property type="match status" value="1"/>
</dbReference>
<keyword evidence="4" id="KW-0963">Cytoplasm</keyword>
<keyword evidence="3" id="KW-0813">Transport</keyword>
<dbReference type="Pfam" id="PF15409">
    <property type="entry name" value="PH_8"/>
    <property type="match status" value="1"/>
</dbReference>
<dbReference type="InterPro" id="IPR036598">
    <property type="entry name" value="GOLD_dom_sf"/>
</dbReference>
<dbReference type="GO" id="GO:0034727">
    <property type="term" value="P:piecemeal microautophagy of the nucleus"/>
    <property type="evidence" value="ECO:0007669"/>
    <property type="project" value="TreeGrafter"/>
</dbReference>
<feature type="compositionally biased region" description="Polar residues" evidence="9">
    <location>
        <begin position="16"/>
        <end position="30"/>
    </location>
</feature>
<evidence type="ECO:0000256" key="6">
    <source>
        <dbReference type="ARBA" id="ARBA00023055"/>
    </source>
</evidence>
<dbReference type="SUPFAM" id="SSF101576">
    <property type="entry name" value="Supernatant protein factor (SPF), C-terminal domain"/>
    <property type="match status" value="1"/>
</dbReference>
<dbReference type="Gene3D" id="3.30.70.3490">
    <property type="match status" value="1"/>
</dbReference>
<dbReference type="SUPFAM" id="SSF144000">
    <property type="entry name" value="Oxysterol-binding protein-like"/>
    <property type="match status" value="1"/>
</dbReference>
<dbReference type="InterPro" id="IPR009038">
    <property type="entry name" value="GOLD_dom"/>
</dbReference>
<dbReference type="AlphaFoldDB" id="A0A9N9CKF0"/>
<feature type="non-terminal residue" evidence="11">
    <location>
        <position position="928"/>
    </location>
</feature>
<proteinExistence type="inferred from homology"/>
<dbReference type="Gene3D" id="2.60.120.680">
    <property type="entry name" value="GOLD domain"/>
    <property type="match status" value="1"/>
</dbReference>
<evidence type="ECO:0000313" key="11">
    <source>
        <dbReference type="EMBL" id="CAG8603156.1"/>
    </source>
</evidence>
<comment type="caution">
    <text evidence="11">The sequence shown here is derived from an EMBL/GenBank/DDBJ whole genome shotgun (WGS) entry which is preliminary data.</text>
</comment>
<dbReference type="SMART" id="SM00233">
    <property type="entry name" value="PH"/>
    <property type="match status" value="1"/>
</dbReference>
<dbReference type="OrthoDB" id="1854502at2759"/>
<dbReference type="GO" id="GO:0005886">
    <property type="term" value="C:plasma membrane"/>
    <property type="evidence" value="ECO:0007669"/>
    <property type="project" value="TreeGrafter"/>
</dbReference>
<dbReference type="Pfam" id="PF01237">
    <property type="entry name" value="Oxysterol_BP"/>
    <property type="match status" value="1"/>
</dbReference>
<reference evidence="11" key="1">
    <citation type="submission" date="2021-06" db="EMBL/GenBank/DDBJ databases">
        <authorList>
            <person name="Kallberg Y."/>
            <person name="Tangrot J."/>
            <person name="Rosling A."/>
        </authorList>
    </citation>
    <scope>NUCLEOTIDE SEQUENCE</scope>
    <source>
        <strain evidence="11">BR232B</strain>
    </source>
</reference>
<dbReference type="InterPro" id="IPR001849">
    <property type="entry name" value="PH_domain"/>
</dbReference>
<dbReference type="GO" id="GO:0035621">
    <property type="term" value="P:ER to Golgi ceramide transport"/>
    <property type="evidence" value="ECO:0007669"/>
    <property type="project" value="TreeGrafter"/>
</dbReference>
<evidence type="ECO:0000256" key="8">
    <source>
        <dbReference type="RuleBase" id="RU003844"/>
    </source>
</evidence>
<dbReference type="GO" id="GO:0032934">
    <property type="term" value="F:sterol binding"/>
    <property type="evidence" value="ECO:0007669"/>
    <property type="project" value="TreeGrafter"/>
</dbReference>
<evidence type="ECO:0000256" key="9">
    <source>
        <dbReference type="SAM" id="MobiDB-lite"/>
    </source>
</evidence>
<evidence type="ECO:0000256" key="3">
    <source>
        <dbReference type="ARBA" id="ARBA00022448"/>
    </source>
</evidence>
<keyword evidence="5" id="KW-0597">Phosphoprotein</keyword>
<keyword evidence="7" id="KW-0446">Lipid-binding</keyword>
<dbReference type="GO" id="GO:0032541">
    <property type="term" value="C:cortical endoplasmic reticulum"/>
    <property type="evidence" value="ECO:0007669"/>
    <property type="project" value="TreeGrafter"/>
</dbReference>
<dbReference type="GO" id="GO:0097038">
    <property type="term" value="C:perinuclear endoplasmic reticulum"/>
    <property type="evidence" value="ECO:0007669"/>
    <property type="project" value="TreeGrafter"/>
</dbReference>
<protein>
    <submittedName>
        <fullName evidence="11">9300_t:CDS:1</fullName>
    </submittedName>
</protein>
<dbReference type="GO" id="GO:0006887">
    <property type="term" value="P:exocytosis"/>
    <property type="evidence" value="ECO:0007669"/>
    <property type="project" value="TreeGrafter"/>
</dbReference>
<keyword evidence="12" id="KW-1185">Reference proteome</keyword>
<dbReference type="InterPro" id="IPR000648">
    <property type="entry name" value="Oxysterol-bd"/>
</dbReference>
<organism evidence="11 12">
    <name type="scientific">Paraglomus brasilianum</name>
    <dbReference type="NCBI Taxonomy" id="144538"/>
    <lineage>
        <taxon>Eukaryota</taxon>
        <taxon>Fungi</taxon>
        <taxon>Fungi incertae sedis</taxon>
        <taxon>Mucoromycota</taxon>
        <taxon>Glomeromycotina</taxon>
        <taxon>Glomeromycetes</taxon>
        <taxon>Paraglomerales</taxon>
        <taxon>Paraglomeraceae</taxon>
        <taxon>Paraglomus</taxon>
    </lineage>
</organism>
<dbReference type="Proteomes" id="UP000789739">
    <property type="component" value="Unassembled WGS sequence"/>
</dbReference>
<dbReference type="Gene3D" id="2.40.160.120">
    <property type="match status" value="1"/>
</dbReference>
<keyword evidence="6" id="KW-0445">Lipid transport</keyword>